<evidence type="ECO:0000259" key="1">
    <source>
        <dbReference type="PROSITE" id="PS51204"/>
    </source>
</evidence>
<protein>
    <recommendedName>
        <fullName evidence="1">HSA domain-containing protein</fullName>
    </recommendedName>
</protein>
<dbReference type="Gene3D" id="1.20.5.170">
    <property type="match status" value="1"/>
</dbReference>
<reference evidence="2" key="1">
    <citation type="journal article" date="2023" name="IScience">
        <title>Live-bearing cockroach genome reveals convergent evolutionary mechanisms linked to viviparity in insects and beyond.</title>
        <authorList>
            <person name="Fouks B."/>
            <person name="Harrison M.C."/>
            <person name="Mikhailova A.A."/>
            <person name="Marchal E."/>
            <person name="English S."/>
            <person name="Carruthers M."/>
            <person name="Jennings E.C."/>
            <person name="Chiamaka E.L."/>
            <person name="Frigard R.A."/>
            <person name="Pippel M."/>
            <person name="Attardo G.M."/>
            <person name="Benoit J.B."/>
            <person name="Bornberg-Bauer E."/>
            <person name="Tobe S.S."/>
        </authorList>
    </citation>
    <scope>NUCLEOTIDE SEQUENCE</scope>
    <source>
        <strain evidence="2">Stay&amp;Tobe</strain>
    </source>
</reference>
<dbReference type="Proteomes" id="UP001233999">
    <property type="component" value="Unassembled WGS sequence"/>
</dbReference>
<feature type="domain" description="HSA" evidence="1">
    <location>
        <begin position="1"/>
        <end position="28"/>
    </location>
</feature>
<dbReference type="InterPro" id="IPR014012">
    <property type="entry name" value="HSA_dom"/>
</dbReference>
<dbReference type="AlphaFoldDB" id="A0AAD7Z8K1"/>
<gene>
    <name evidence="2" type="ORF">L9F63_025612</name>
</gene>
<sequence length="64" mass="7846">LNHHANAEREQKKEQERIEKERMRRLMAEDEEGYRFVVKIRLVFTDAFMRNWGTQVENVENLII</sequence>
<evidence type="ECO:0000313" key="3">
    <source>
        <dbReference type="Proteomes" id="UP001233999"/>
    </source>
</evidence>
<dbReference type="PROSITE" id="PS51204">
    <property type="entry name" value="HSA"/>
    <property type="match status" value="1"/>
</dbReference>
<comment type="caution">
    <text evidence="2">The sequence shown here is derived from an EMBL/GenBank/DDBJ whole genome shotgun (WGS) entry which is preliminary data.</text>
</comment>
<dbReference type="EMBL" id="JASPKZ010009843">
    <property type="protein sequence ID" value="KAJ9575438.1"/>
    <property type="molecule type" value="Genomic_DNA"/>
</dbReference>
<name>A0AAD7Z8K1_DIPPU</name>
<keyword evidence="3" id="KW-1185">Reference proteome</keyword>
<accession>A0AAD7Z8K1</accession>
<proteinExistence type="predicted"/>
<reference evidence="2" key="2">
    <citation type="submission" date="2023-05" db="EMBL/GenBank/DDBJ databases">
        <authorList>
            <person name="Fouks B."/>
        </authorList>
    </citation>
    <scope>NUCLEOTIDE SEQUENCE</scope>
    <source>
        <strain evidence="2">Stay&amp;Tobe</strain>
        <tissue evidence="2">Testes</tissue>
    </source>
</reference>
<organism evidence="2 3">
    <name type="scientific">Diploptera punctata</name>
    <name type="common">Pacific beetle cockroach</name>
    <dbReference type="NCBI Taxonomy" id="6984"/>
    <lineage>
        <taxon>Eukaryota</taxon>
        <taxon>Metazoa</taxon>
        <taxon>Ecdysozoa</taxon>
        <taxon>Arthropoda</taxon>
        <taxon>Hexapoda</taxon>
        <taxon>Insecta</taxon>
        <taxon>Pterygota</taxon>
        <taxon>Neoptera</taxon>
        <taxon>Polyneoptera</taxon>
        <taxon>Dictyoptera</taxon>
        <taxon>Blattodea</taxon>
        <taxon>Blaberoidea</taxon>
        <taxon>Blaberidae</taxon>
        <taxon>Diplopterinae</taxon>
        <taxon>Diploptera</taxon>
    </lineage>
</organism>
<evidence type="ECO:0000313" key="2">
    <source>
        <dbReference type="EMBL" id="KAJ9575438.1"/>
    </source>
</evidence>
<feature type="non-terminal residue" evidence="2">
    <location>
        <position position="1"/>
    </location>
</feature>